<evidence type="ECO:0000256" key="3">
    <source>
        <dbReference type="PROSITE-ProRule" id="PRU00023"/>
    </source>
</evidence>
<name>A0A2J6RSS8_HYAVF</name>
<evidence type="ECO:0000313" key="6">
    <source>
        <dbReference type="Proteomes" id="UP000235786"/>
    </source>
</evidence>
<organism evidence="5 6">
    <name type="scientific">Hyaloscypha variabilis (strain UAMH 11265 / GT02V1 / F)</name>
    <name type="common">Meliniomyces variabilis</name>
    <dbReference type="NCBI Taxonomy" id="1149755"/>
    <lineage>
        <taxon>Eukaryota</taxon>
        <taxon>Fungi</taxon>
        <taxon>Dikarya</taxon>
        <taxon>Ascomycota</taxon>
        <taxon>Pezizomycotina</taxon>
        <taxon>Leotiomycetes</taxon>
        <taxon>Helotiales</taxon>
        <taxon>Hyaloscyphaceae</taxon>
        <taxon>Hyaloscypha</taxon>
        <taxon>Hyaloscypha variabilis</taxon>
    </lineage>
</organism>
<dbReference type="PROSITE" id="PS50297">
    <property type="entry name" value="ANK_REP_REGION"/>
    <property type="match status" value="1"/>
</dbReference>
<evidence type="ECO:0000256" key="1">
    <source>
        <dbReference type="ARBA" id="ARBA00022737"/>
    </source>
</evidence>
<dbReference type="PROSITE" id="PS50088">
    <property type="entry name" value="ANK_REPEAT"/>
    <property type="match status" value="1"/>
</dbReference>
<feature type="non-terminal residue" evidence="5">
    <location>
        <position position="102"/>
    </location>
</feature>
<dbReference type="SMART" id="SM00248">
    <property type="entry name" value="ANK"/>
    <property type="match status" value="2"/>
</dbReference>
<dbReference type="SUPFAM" id="SSF48403">
    <property type="entry name" value="Ankyrin repeat"/>
    <property type="match status" value="1"/>
</dbReference>
<keyword evidence="1" id="KW-0677">Repeat</keyword>
<dbReference type="AlphaFoldDB" id="A0A2J6RSS8"/>
<evidence type="ECO:0000313" key="5">
    <source>
        <dbReference type="EMBL" id="PMD41578.1"/>
    </source>
</evidence>
<dbReference type="PANTHER" id="PTHR24198">
    <property type="entry name" value="ANKYRIN REPEAT AND PROTEIN KINASE DOMAIN-CONTAINING PROTEIN"/>
    <property type="match status" value="1"/>
</dbReference>
<keyword evidence="6" id="KW-1185">Reference proteome</keyword>
<protein>
    <submittedName>
        <fullName evidence="5">Ankyrin repeat protein</fullName>
    </submittedName>
</protein>
<dbReference type="Gene3D" id="1.25.40.20">
    <property type="entry name" value="Ankyrin repeat-containing domain"/>
    <property type="match status" value="1"/>
</dbReference>
<dbReference type="EMBL" id="KZ613944">
    <property type="protein sequence ID" value="PMD41578.1"/>
    <property type="molecule type" value="Genomic_DNA"/>
</dbReference>
<evidence type="ECO:0000256" key="2">
    <source>
        <dbReference type="ARBA" id="ARBA00023043"/>
    </source>
</evidence>
<feature type="repeat" description="ANK" evidence="3">
    <location>
        <begin position="30"/>
        <end position="62"/>
    </location>
</feature>
<dbReference type="InterPro" id="IPR002110">
    <property type="entry name" value="Ankyrin_rpt"/>
</dbReference>
<dbReference type="OrthoDB" id="5416972at2759"/>
<dbReference type="Proteomes" id="UP000235786">
    <property type="component" value="Unassembled WGS sequence"/>
</dbReference>
<keyword evidence="2 3" id="KW-0040">ANK repeat</keyword>
<accession>A0A2J6RSS8</accession>
<dbReference type="Pfam" id="PF12796">
    <property type="entry name" value="Ank_2"/>
    <property type="match status" value="1"/>
</dbReference>
<proteinExistence type="predicted"/>
<dbReference type="PANTHER" id="PTHR24198:SF165">
    <property type="entry name" value="ANKYRIN REPEAT-CONTAINING PROTEIN-RELATED"/>
    <property type="match status" value="1"/>
</dbReference>
<dbReference type="InterPro" id="IPR036770">
    <property type="entry name" value="Ankyrin_rpt-contain_sf"/>
</dbReference>
<gene>
    <name evidence="5" type="ORF">L207DRAFT_426344</name>
</gene>
<feature type="region of interest" description="Disordered" evidence="4">
    <location>
        <begin position="1"/>
        <end position="35"/>
    </location>
</feature>
<feature type="compositionally biased region" description="Polar residues" evidence="4">
    <location>
        <begin position="1"/>
        <end position="11"/>
    </location>
</feature>
<evidence type="ECO:0000256" key="4">
    <source>
        <dbReference type="SAM" id="MobiDB-lite"/>
    </source>
</evidence>
<sequence>MLNLAVNSDQKSLAKPLLQQGVNTEERNKDGDTPLIRAVSKGHTTMVKLLLDYGASTAARSSKGEAPLSIAASRGESSIVHLLLGQKDIDTEPENAKGETPL</sequence>
<reference evidence="5 6" key="1">
    <citation type="submission" date="2016-04" db="EMBL/GenBank/DDBJ databases">
        <title>A degradative enzymes factory behind the ericoid mycorrhizal symbiosis.</title>
        <authorList>
            <consortium name="DOE Joint Genome Institute"/>
            <person name="Martino E."/>
            <person name="Morin E."/>
            <person name="Grelet G."/>
            <person name="Kuo A."/>
            <person name="Kohler A."/>
            <person name="Daghino S."/>
            <person name="Barry K."/>
            <person name="Choi C."/>
            <person name="Cichocki N."/>
            <person name="Clum A."/>
            <person name="Copeland A."/>
            <person name="Hainaut M."/>
            <person name="Haridas S."/>
            <person name="Labutti K."/>
            <person name="Lindquist E."/>
            <person name="Lipzen A."/>
            <person name="Khouja H.-R."/>
            <person name="Murat C."/>
            <person name="Ohm R."/>
            <person name="Olson A."/>
            <person name="Spatafora J."/>
            <person name="Veneault-Fourrey C."/>
            <person name="Henrissat B."/>
            <person name="Grigoriev I."/>
            <person name="Martin F."/>
            <person name="Perotto S."/>
        </authorList>
    </citation>
    <scope>NUCLEOTIDE SEQUENCE [LARGE SCALE GENOMIC DNA]</scope>
    <source>
        <strain evidence="5 6">F</strain>
    </source>
</reference>